<dbReference type="InterPro" id="IPR052893">
    <property type="entry name" value="TCS_response_regulator"/>
</dbReference>
<dbReference type="PROSITE" id="PS50110">
    <property type="entry name" value="RESPONSE_REGULATORY"/>
    <property type="match status" value="1"/>
</dbReference>
<dbReference type="PANTHER" id="PTHR44520:SF2">
    <property type="entry name" value="RESPONSE REGULATOR RCP1"/>
    <property type="match status" value="1"/>
</dbReference>
<dbReference type="SUPFAM" id="SSF52172">
    <property type="entry name" value="CheY-like"/>
    <property type="match status" value="1"/>
</dbReference>
<evidence type="ECO:0000256" key="1">
    <source>
        <dbReference type="PROSITE-ProRule" id="PRU00169"/>
    </source>
</evidence>
<keyword evidence="4" id="KW-1185">Reference proteome</keyword>
<dbReference type="AlphaFoldDB" id="A0A2T2YEH7"/>
<evidence type="ECO:0000313" key="3">
    <source>
        <dbReference type="EMBL" id="PSR53921.1"/>
    </source>
</evidence>
<dbReference type="GO" id="GO:0000160">
    <property type="term" value="P:phosphorelay signal transduction system"/>
    <property type="evidence" value="ECO:0007669"/>
    <property type="project" value="InterPro"/>
</dbReference>
<accession>A0A2T2YEH7</accession>
<feature type="domain" description="Response regulatory" evidence="2">
    <location>
        <begin position="10"/>
        <end position="131"/>
    </location>
</feature>
<proteinExistence type="predicted"/>
<protein>
    <submittedName>
        <fullName evidence="3">Response regulator</fullName>
    </submittedName>
</protein>
<keyword evidence="1" id="KW-0597">Phosphoprotein</keyword>
<organism evidence="3 4">
    <name type="scientific">Adhaeribacter arboris</name>
    <dbReference type="NCBI Taxonomy" id="2072846"/>
    <lineage>
        <taxon>Bacteria</taxon>
        <taxon>Pseudomonadati</taxon>
        <taxon>Bacteroidota</taxon>
        <taxon>Cytophagia</taxon>
        <taxon>Cytophagales</taxon>
        <taxon>Hymenobacteraceae</taxon>
        <taxon>Adhaeribacter</taxon>
    </lineage>
</organism>
<dbReference type="Gene3D" id="3.40.50.2300">
    <property type="match status" value="1"/>
</dbReference>
<dbReference type="PANTHER" id="PTHR44520">
    <property type="entry name" value="RESPONSE REGULATOR RCP1-RELATED"/>
    <property type="match status" value="1"/>
</dbReference>
<comment type="caution">
    <text evidence="3">The sequence shown here is derived from an EMBL/GenBank/DDBJ whole genome shotgun (WGS) entry which is preliminary data.</text>
</comment>
<name>A0A2T2YEH7_9BACT</name>
<gene>
    <name evidence="3" type="ORF">AHMF7605_10525</name>
</gene>
<dbReference type="InterPro" id="IPR011006">
    <property type="entry name" value="CheY-like_superfamily"/>
</dbReference>
<reference evidence="3 4" key="1">
    <citation type="submission" date="2018-03" db="EMBL/GenBank/DDBJ databases">
        <title>Adhaeribacter sp. HMF7605 Genome sequencing and assembly.</title>
        <authorList>
            <person name="Kang H."/>
            <person name="Kang J."/>
            <person name="Cha I."/>
            <person name="Kim H."/>
            <person name="Joh K."/>
        </authorList>
    </citation>
    <scope>NUCLEOTIDE SEQUENCE [LARGE SCALE GENOMIC DNA]</scope>
    <source>
        <strain evidence="3 4">HMF7605</strain>
    </source>
</reference>
<evidence type="ECO:0000259" key="2">
    <source>
        <dbReference type="PROSITE" id="PS50110"/>
    </source>
</evidence>
<dbReference type="InterPro" id="IPR001789">
    <property type="entry name" value="Sig_transdc_resp-reg_receiver"/>
</dbReference>
<dbReference type="SMART" id="SM00448">
    <property type="entry name" value="REC"/>
    <property type="match status" value="1"/>
</dbReference>
<evidence type="ECO:0000313" key="4">
    <source>
        <dbReference type="Proteomes" id="UP000240357"/>
    </source>
</evidence>
<dbReference type="EMBL" id="PYFT01000001">
    <property type="protein sequence ID" value="PSR53921.1"/>
    <property type="molecule type" value="Genomic_DNA"/>
</dbReference>
<feature type="modified residue" description="4-aspartylphosphate" evidence="1">
    <location>
        <position position="66"/>
    </location>
</feature>
<sequence length="131" mass="14694">MILFMSTPKKILLVDDDATAIFLSQRTLKRAEIEVEVLTAEHGLAALEIVKRVCEQEQCPELILLDINMPVMDGFEFLEALQTSADLSKADIKIVLVSSSTHYLDIARSKKYPGIDCIEKPLTIEKVSQFL</sequence>
<dbReference type="Proteomes" id="UP000240357">
    <property type="component" value="Unassembled WGS sequence"/>
</dbReference>
<dbReference type="Pfam" id="PF00072">
    <property type="entry name" value="Response_reg"/>
    <property type="match status" value="1"/>
</dbReference>